<organism evidence="2 3">
    <name type="scientific">Tetrahymena thermophila (strain SB210)</name>
    <dbReference type="NCBI Taxonomy" id="312017"/>
    <lineage>
        <taxon>Eukaryota</taxon>
        <taxon>Sar</taxon>
        <taxon>Alveolata</taxon>
        <taxon>Ciliophora</taxon>
        <taxon>Intramacronucleata</taxon>
        <taxon>Oligohymenophorea</taxon>
        <taxon>Hymenostomatida</taxon>
        <taxon>Tetrahymenina</taxon>
        <taxon>Tetrahymenidae</taxon>
        <taxon>Tetrahymena</taxon>
    </lineage>
</organism>
<dbReference type="GeneID" id="7838714"/>
<dbReference type="EMBL" id="GG662637">
    <property type="protein sequence ID" value="EAR99722.2"/>
    <property type="molecule type" value="Genomic_DNA"/>
</dbReference>
<reference evidence="3" key="1">
    <citation type="journal article" date="2006" name="PLoS Biol.">
        <title>Macronuclear genome sequence of the ciliate Tetrahymena thermophila, a model eukaryote.</title>
        <authorList>
            <person name="Eisen J.A."/>
            <person name="Coyne R.S."/>
            <person name="Wu M."/>
            <person name="Wu D."/>
            <person name="Thiagarajan M."/>
            <person name="Wortman J.R."/>
            <person name="Badger J.H."/>
            <person name="Ren Q."/>
            <person name="Amedeo P."/>
            <person name="Jones K.M."/>
            <person name="Tallon L.J."/>
            <person name="Delcher A.L."/>
            <person name="Salzberg S.L."/>
            <person name="Silva J.C."/>
            <person name="Haas B.J."/>
            <person name="Majoros W.H."/>
            <person name="Farzad M."/>
            <person name="Carlton J.M."/>
            <person name="Smith R.K. Jr."/>
            <person name="Garg J."/>
            <person name="Pearlman R.E."/>
            <person name="Karrer K.M."/>
            <person name="Sun L."/>
            <person name="Manning G."/>
            <person name="Elde N.C."/>
            <person name="Turkewitz A.P."/>
            <person name="Asai D.J."/>
            <person name="Wilkes D.E."/>
            <person name="Wang Y."/>
            <person name="Cai H."/>
            <person name="Collins K."/>
            <person name="Stewart B.A."/>
            <person name="Lee S.R."/>
            <person name="Wilamowska K."/>
            <person name="Weinberg Z."/>
            <person name="Ruzzo W.L."/>
            <person name="Wloga D."/>
            <person name="Gaertig J."/>
            <person name="Frankel J."/>
            <person name="Tsao C.-C."/>
            <person name="Gorovsky M.A."/>
            <person name="Keeling P.J."/>
            <person name="Waller R.F."/>
            <person name="Patron N.J."/>
            <person name="Cherry J.M."/>
            <person name="Stover N.A."/>
            <person name="Krieger C.J."/>
            <person name="del Toro C."/>
            <person name="Ryder H.F."/>
            <person name="Williamson S.C."/>
            <person name="Barbeau R.A."/>
            <person name="Hamilton E.P."/>
            <person name="Orias E."/>
        </authorList>
    </citation>
    <scope>NUCLEOTIDE SEQUENCE [LARGE SCALE GENOMIC DNA]</scope>
    <source>
        <strain evidence="3">SB210</strain>
    </source>
</reference>
<dbReference type="InParanoid" id="I7M2C1"/>
<dbReference type="eggNOG" id="ENOG502SEYK">
    <property type="taxonomic scope" value="Eukaryota"/>
</dbReference>
<dbReference type="RefSeq" id="XP_001019967.2">
    <property type="nucleotide sequence ID" value="XM_001019967.2"/>
</dbReference>
<dbReference type="OrthoDB" id="435273at2759"/>
<feature type="region of interest" description="Disordered" evidence="1">
    <location>
        <begin position="1"/>
        <end position="26"/>
    </location>
</feature>
<name>I7M2C1_TETTS</name>
<evidence type="ECO:0000313" key="2">
    <source>
        <dbReference type="EMBL" id="EAR99722.2"/>
    </source>
</evidence>
<sequence>MNSEFDQVSRADQQQQVQGRRRQSKMAQNQNELLGVNLEKSKLDRNEITQVVYQFKKSDKPIIQFIDLLNIAKKLNYEVDSKVKEFIFKELEARNIKKIDIDAAIIVLSQVKTYYQKLDEESQNNSFNEYVDAFVALGGNPDQTGKVSKQTILEIIKTEFELTYDMEVFLEKIEAGGEFLDFPTFCMLFEQSDEGRGLTKTNSVLSLLSNRSRKSVKSNNSLKVRYKDFEKFYAQMEQQEQQQMNTRNQFQEHDSQNIPSSP</sequence>
<proteinExistence type="predicted"/>
<evidence type="ECO:0000313" key="3">
    <source>
        <dbReference type="Proteomes" id="UP000009168"/>
    </source>
</evidence>
<protein>
    <submittedName>
        <fullName evidence="2">Uncharacterized protein</fullName>
    </submittedName>
</protein>
<accession>I7M2C1</accession>
<dbReference type="KEGG" id="tet:TTHERM_00591580"/>
<dbReference type="Proteomes" id="UP000009168">
    <property type="component" value="Unassembled WGS sequence"/>
</dbReference>
<gene>
    <name evidence="2" type="ORF">TTHERM_00591580</name>
</gene>
<keyword evidence="3" id="KW-1185">Reference proteome</keyword>
<dbReference type="STRING" id="312017.I7M2C1"/>
<dbReference type="AlphaFoldDB" id="I7M2C1"/>
<evidence type="ECO:0000256" key="1">
    <source>
        <dbReference type="SAM" id="MobiDB-lite"/>
    </source>
</evidence>
<feature type="region of interest" description="Disordered" evidence="1">
    <location>
        <begin position="238"/>
        <end position="262"/>
    </location>
</feature>
<feature type="compositionally biased region" description="Low complexity" evidence="1">
    <location>
        <begin position="1"/>
        <end position="18"/>
    </location>
</feature>